<sequence>MYRIAAVDSLALAQRLCALETAGTPVPSPGAWLEEGNIGFAALDENGPVGGILLTPCRQILNHVQKYRTEWFYVHPDHRNRGLGRQLAEAAAAEACRHGATTILVAVHPDNQHGLTWSESLPRVDGLGFVVSLDRCGLQ</sequence>
<name>A0ABS4JYZ2_9FIRM</name>
<feature type="domain" description="N-acetyltransferase" evidence="1">
    <location>
        <begin position="1"/>
        <end position="139"/>
    </location>
</feature>
<evidence type="ECO:0000313" key="2">
    <source>
        <dbReference type="EMBL" id="MBP2020205.1"/>
    </source>
</evidence>
<protein>
    <submittedName>
        <fullName evidence="2">GNAT superfamily N-acetyltransferase</fullName>
    </submittedName>
</protein>
<reference evidence="2 3" key="1">
    <citation type="submission" date="2021-03" db="EMBL/GenBank/DDBJ databases">
        <title>Genomic Encyclopedia of Type Strains, Phase IV (KMG-IV): sequencing the most valuable type-strain genomes for metagenomic binning, comparative biology and taxonomic classification.</title>
        <authorList>
            <person name="Goeker M."/>
        </authorList>
    </citation>
    <scope>NUCLEOTIDE SEQUENCE [LARGE SCALE GENOMIC DNA]</scope>
    <source>
        <strain evidence="2 3">DSM 27138</strain>
    </source>
</reference>
<dbReference type="Gene3D" id="3.40.630.30">
    <property type="match status" value="1"/>
</dbReference>
<gene>
    <name evidence="2" type="ORF">J2Z79_003661</name>
</gene>
<accession>A0ABS4JYZ2</accession>
<dbReference type="SUPFAM" id="SSF55729">
    <property type="entry name" value="Acyl-CoA N-acyltransferases (Nat)"/>
    <property type="match status" value="1"/>
</dbReference>
<evidence type="ECO:0000313" key="3">
    <source>
        <dbReference type="Proteomes" id="UP001519289"/>
    </source>
</evidence>
<evidence type="ECO:0000259" key="1">
    <source>
        <dbReference type="PROSITE" id="PS51186"/>
    </source>
</evidence>
<dbReference type="Pfam" id="PF00583">
    <property type="entry name" value="Acetyltransf_1"/>
    <property type="match status" value="1"/>
</dbReference>
<proteinExistence type="predicted"/>
<dbReference type="CDD" id="cd04301">
    <property type="entry name" value="NAT_SF"/>
    <property type="match status" value="1"/>
</dbReference>
<dbReference type="InterPro" id="IPR016181">
    <property type="entry name" value="Acyl_CoA_acyltransferase"/>
</dbReference>
<dbReference type="EMBL" id="JAGGLG010000059">
    <property type="protein sequence ID" value="MBP2020205.1"/>
    <property type="molecule type" value="Genomic_DNA"/>
</dbReference>
<keyword evidence="3" id="KW-1185">Reference proteome</keyword>
<comment type="caution">
    <text evidence="2">The sequence shown here is derived from an EMBL/GenBank/DDBJ whole genome shotgun (WGS) entry which is preliminary data.</text>
</comment>
<organism evidence="2 3">
    <name type="scientific">Symbiobacterium terraclitae</name>
    <dbReference type="NCBI Taxonomy" id="557451"/>
    <lineage>
        <taxon>Bacteria</taxon>
        <taxon>Bacillati</taxon>
        <taxon>Bacillota</taxon>
        <taxon>Clostridia</taxon>
        <taxon>Eubacteriales</taxon>
        <taxon>Symbiobacteriaceae</taxon>
        <taxon>Symbiobacterium</taxon>
    </lineage>
</organism>
<dbReference type="Proteomes" id="UP001519289">
    <property type="component" value="Unassembled WGS sequence"/>
</dbReference>
<dbReference type="PROSITE" id="PS51186">
    <property type="entry name" value="GNAT"/>
    <property type="match status" value="1"/>
</dbReference>
<dbReference type="RefSeq" id="WP_209468300.1">
    <property type="nucleotide sequence ID" value="NZ_JAGGLG010000059.1"/>
</dbReference>
<dbReference type="InterPro" id="IPR000182">
    <property type="entry name" value="GNAT_dom"/>
</dbReference>